<dbReference type="KEGG" id="pchm:VFPPC_08640"/>
<dbReference type="OrthoDB" id="5128815at2759"/>
<dbReference type="Gene3D" id="1.20.58.340">
    <property type="entry name" value="Magnesium transport protein CorA, transmembrane region"/>
    <property type="match status" value="1"/>
</dbReference>
<organism evidence="2 3">
    <name type="scientific">Pochonia chlamydosporia 170</name>
    <dbReference type="NCBI Taxonomy" id="1380566"/>
    <lineage>
        <taxon>Eukaryota</taxon>
        <taxon>Fungi</taxon>
        <taxon>Dikarya</taxon>
        <taxon>Ascomycota</taxon>
        <taxon>Pezizomycotina</taxon>
        <taxon>Sordariomycetes</taxon>
        <taxon>Hypocreomycetidae</taxon>
        <taxon>Hypocreales</taxon>
        <taxon>Clavicipitaceae</taxon>
        <taxon>Pochonia</taxon>
    </lineage>
</organism>
<keyword evidence="3" id="KW-1185">Reference proteome</keyword>
<keyword evidence="1" id="KW-0472">Membrane</keyword>
<comment type="caution">
    <text evidence="2">The sequence shown here is derived from an EMBL/GenBank/DDBJ whole genome shotgun (WGS) entry which is preliminary data.</text>
</comment>
<dbReference type="GeneID" id="28851307"/>
<accession>A0A179FNN0</accession>
<sequence>MYRFSPLDLSGDRTLLGLFQHYGIPADFLTERLRSVTQANSTRILPDGSRASWFHYLCKNLDVGYPTQKPHSGYTSTGLEIIELHGDNQVRSKQFKNDNWTWLRSAFFLKSGGSEIRLENGPTSKPCTTLICFGAPKSLEKRFEDLATSPSWTQCVDAPYNLFVIVLDELFLEMDEQAWRLAGVFRGVETAAITNAKKTLEVWITPSRQDITGLHNIAKHCIYLREAFDAVIMTVEGLIEQHLGGYPETSERESTSSMLKYKLGLFRAVNLRLASLDKRISNILSLSFNLQTAQDSRLMQKDSNTMKSIAVLALVFLPASTVAAIFSSPFFSMDDAVSPQKFRVSGELWIFWSIVAPMTLAVVAMWLAYDRMAVRRWEKDLQSH</sequence>
<proteinExistence type="predicted"/>
<gene>
    <name evidence="2" type="ORF">VFPPC_08640</name>
</gene>
<keyword evidence="1" id="KW-0812">Transmembrane</keyword>
<dbReference type="RefSeq" id="XP_018144289.1">
    <property type="nucleotide sequence ID" value="XM_018287313.1"/>
</dbReference>
<evidence type="ECO:0000313" key="2">
    <source>
        <dbReference type="EMBL" id="OAQ67202.1"/>
    </source>
</evidence>
<dbReference type="Proteomes" id="UP000078397">
    <property type="component" value="Unassembled WGS sequence"/>
</dbReference>
<evidence type="ECO:0000313" key="3">
    <source>
        <dbReference type="Proteomes" id="UP000078397"/>
    </source>
</evidence>
<dbReference type="EMBL" id="LSBJ02000004">
    <property type="protein sequence ID" value="OAQ67202.1"/>
    <property type="molecule type" value="Genomic_DNA"/>
</dbReference>
<feature type="transmembrane region" description="Helical" evidence="1">
    <location>
        <begin position="349"/>
        <end position="369"/>
    </location>
</feature>
<name>A0A179FNN0_METCM</name>
<feature type="transmembrane region" description="Helical" evidence="1">
    <location>
        <begin position="309"/>
        <end position="329"/>
    </location>
</feature>
<reference evidence="2 3" key="1">
    <citation type="journal article" date="2016" name="PLoS Pathog.">
        <title>Biosynthesis of antibiotic leucinostatins in bio-control fungus Purpureocillium lilacinum and their inhibition on phytophthora revealed by genome mining.</title>
        <authorList>
            <person name="Wang G."/>
            <person name="Liu Z."/>
            <person name="Lin R."/>
            <person name="Li E."/>
            <person name="Mao Z."/>
            <person name="Ling J."/>
            <person name="Yang Y."/>
            <person name="Yin W.B."/>
            <person name="Xie B."/>
        </authorList>
    </citation>
    <scope>NUCLEOTIDE SEQUENCE [LARGE SCALE GENOMIC DNA]</scope>
    <source>
        <strain evidence="2">170</strain>
    </source>
</reference>
<evidence type="ECO:0000256" key="1">
    <source>
        <dbReference type="SAM" id="Phobius"/>
    </source>
</evidence>
<dbReference type="STRING" id="1380566.A0A179FNN0"/>
<dbReference type="AlphaFoldDB" id="A0A179FNN0"/>
<keyword evidence="1" id="KW-1133">Transmembrane helix</keyword>
<protein>
    <submittedName>
        <fullName evidence="2">CorA-like mg2+ transporter protein domain-containing protein</fullName>
    </submittedName>
</protein>